<feature type="compositionally biased region" description="Basic and acidic residues" evidence="1">
    <location>
        <begin position="114"/>
        <end position="136"/>
    </location>
</feature>
<keyword evidence="3" id="KW-1185">Reference proteome</keyword>
<dbReference type="AlphaFoldDB" id="A0A4Z2J445"/>
<evidence type="ECO:0000313" key="3">
    <source>
        <dbReference type="Proteomes" id="UP000314294"/>
    </source>
</evidence>
<protein>
    <submittedName>
        <fullName evidence="2">Uncharacterized protein</fullName>
    </submittedName>
</protein>
<organism evidence="2 3">
    <name type="scientific">Liparis tanakae</name>
    <name type="common">Tanaka's snailfish</name>
    <dbReference type="NCBI Taxonomy" id="230148"/>
    <lineage>
        <taxon>Eukaryota</taxon>
        <taxon>Metazoa</taxon>
        <taxon>Chordata</taxon>
        <taxon>Craniata</taxon>
        <taxon>Vertebrata</taxon>
        <taxon>Euteleostomi</taxon>
        <taxon>Actinopterygii</taxon>
        <taxon>Neopterygii</taxon>
        <taxon>Teleostei</taxon>
        <taxon>Neoteleostei</taxon>
        <taxon>Acanthomorphata</taxon>
        <taxon>Eupercaria</taxon>
        <taxon>Perciformes</taxon>
        <taxon>Cottioidei</taxon>
        <taxon>Cottales</taxon>
        <taxon>Liparidae</taxon>
        <taxon>Liparis</taxon>
    </lineage>
</organism>
<sequence length="136" mass="14746">MKAHEWNWDRFGTSQLTIASLPKLQQNHSTLRSGPGDSNPSGPLEGGEERLRPRRWSGVRQPPLFINSASALRDDTCDVTDDSSGNAGVTAWGRSYCSRDQSIVGGGGVLFSPPEHEVAAQGSHEKAKQRTDTSSR</sequence>
<comment type="caution">
    <text evidence="2">The sequence shown here is derived from an EMBL/GenBank/DDBJ whole genome shotgun (WGS) entry which is preliminary data.</text>
</comment>
<accession>A0A4Z2J445</accession>
<proteinExistence type="predicted"/>
<reference evidence="2 3" key="1">
    <citation type="submission" date="2019-03" db="EMBL/GenBank/DDBJ databases">
        <title>First draft genome of Liparis tanakae, snailfish: a comprehensive survey of snailfish specific genes.</title>
        <authorList>
            <person name="Kim W."/>
            <person name="Song I."/>
            <person name="Jeong J.-H."/>
            <person name="Kim D."/>
            <person name="Kim S."/>
            <person name="Ryu S."/>
            <person name="Song J.Y."/>
            <person name="Lee S.K."/>
        </authorList>
    </citation>
    <scope>NUCLEOTIDE SEQUENCE [LARGE SCALE GENOMIC DNA]</scope>
    <source>
        <tissue evidence="2">Muscle</tissue>
    </source>
</reference>
<name>A0A4Z2J445_9TELE</name>
<feature type="compositionally biased region" description="Polar residues" evidence="1">
    <location>
        <begin position="24"/>
        <end position="41"/>
    </location>
</feature>
<evidence type="ECO:0000313" key="2">
    <source>
        <dbReference type="EMBL" id="TNN84263.1"/>
    </source>
</evidence>
<feature type="region of interest" description="Disordered" evidence="1">
    <location>
        <begin position="108"/>
        <end position="136"/>
    </location>
</feature>
<feature type="region of interest" description="Disordered" evidence="1">
    <location>
        <begin position="24"/>
        <end position="59"/>
    </location>
</feature>
<dbReference type="Proteomes" id="UP000314294">
    <property type="component" value="Unassembled WGS sequence"/>
</dbReference>
<evidence type="ECO:0000256" key="1">
    <source>
        <dbReference type="SAM" id="MobiDB-lite"/>
    </source>
</evidence>
<gene>
    <name evidence="2" type="ORF">EYF80_005590</name>
</gene>
<dbReference type="EMBL" id="SRLO01000028">
    <property type="protein sequence ID" value="TNN84263.1"/>
    <property type="molecule type" value="Genomic_DNA"/>
</dbReference>